<organism evidence="4">
    <name type="scientific">marine sediment metagenome</name>
    <dbReference type="NCBI Taxonomy" id="412755"/>
    <lineage>
        <taxon>unclassified sequences</taxon>
        <taxon>metagenomes</taxon>
        <taxon>ecological metagenomes</taxon>
    </lineage>
</organism>
<reference evidence="4" key="1">
    <citation type="journal article" date="2015" name="Nature">
        <title>Complex archaea that bridge the gap between prokaryotes and eukaryotes.</title>
        <authorList>
            <person name="Spang A."/>
            <person name="Saw J.H."/>
            <person name="Jorgensen S.L."/>
            <person name="Zaremba-Niedzwiedzka K."/>
            <person name="Martijn J."/>
            <person name="Lind A.E."/>
            <person name="van Eijk R."/>
            <person name="Schleper C."/>
            <person name="Guy L."/>
            <person name="Ettema T.J."/>
        </authorList>
    </citation>
    <scope>NUCLEOTIDE SEQUENCE</scope>
</reference>
<keyword evidence="1" id="KW-0808">Transferase</keyword>
<dbReference type="InterPro" id="IPR000182">
    <property type="entry name" value="GNAT_dom"/>
</dbReference>
<dbReference type="SUPFAM" id="SSF55729">
    <property type="entry name" value="Acyl-CoA N-acyltransferases (Nat)"/>
    <property type="match status" value="1"/>
</dbReference>
<keyword evidence="2" id="KW-0012">Acyltransferase</keyword>
<name>A0A0F9TIF7_9ZZZZ</name>
<accession>A0A0F9TIF7</accession>
<dbReference type="AlphaFoldDB" id="A0A0F9TIF7"/>
<dbReference type="CDD" id="cd04301">
    <property type="entry name" value="NAT_SF"/>
    <property type="match status" value="1"/>
</dbReference>
<proteinExistence type="predicted"/>
<sequence length="158" mass="18478">MMLMYSLRRANLNDLGKLIDLRVEFLKEHQNPPTVMEMERFIKTLKDYFLDKMKSNDFIAWLAESKYDVIATSGLIFLQKPPHFINLTGKFAYIMNMYTKPEWRRKGIGLALLEKLLEEIMKRGIKSVTLHATPAGRPLYEKFGFRGNNGDKEMKLTL</sequence>
<evidence type="ECO:0000259" key="3">
    <source>
        <dbReference type="PROSITE" id="PS51186"/>
    </source>
</evidence>
<gene>
    <name evidence="4" type="ORF">LCGC14_0649900</name>
</gene>
<evidence type="ECO:0000256" key="1">
    <source>
        <dbReference type="ARBA" id="ARBA00022679"/>
    </source>
</evidence>
<dbReference type="GO" id="GO:0016747">
    <property type="term" value="F:acyltransferase activity, transferring groups other than amino-acyl groups"/>
    <property type="evidence" value="ECO:0007669"/>
    <property type="project" value="InterPro"/>
</dbReference>
<feature type="domain" description="N-acetyltransferase" evidence="3">
    <location>
        <begin position="5"/>
        <end position="158"/>
    </location>
</feature>
<protein>
    <recommendedName>
        <fullName evidence="3">N-acetyltransferase domain-containing protein</fullName>
    </recommendedName>
</protein>
<dbReference type="InterPro" id="IPR016181">
    <property type="entry name" value="Acyl_CoA_acyltransferase"/>
</dbReference>
<comment type="caution">
    <text evidence="4">The sequence shown here is derived from an EMBL/GenBank/DDBJ whole genome shotgun (WGS) entry which is preliminary data.</text>
</comment>
<dbReference type="Gene3D" id="3.40.630.30">
    <property type="match status" value="1"/>
</dbReference>
<dbReference type="PANTHER" id="PTHR43420">
    <property type="entry name" value="ACETYLTRANSFERASE"/>
    <property type="match status" value="1"/>
</dbReference>
<dbReference type="EMBL" id="LAZR01001206">
    <property type="protein sequence ID" value="KKN48751.1"/>
    <property type="molecule type" value="Genomic_DNA"/>
</dbReference>
<dbReference type="InterPro" id="IPR050680">
    <property type="entry name" value="YpeA/RimI_acetyltransf"/>
</dbReference>
<dbReference type="Pfam" id="PF00583">
    <property type="entry name" value="Acetyltransf_1"/>
    <property type="match status" value="1"/>
</dbReference>
<dbReference type="PROSITE" id="PS51186">
    <property type="entry name" value="GNAT"/>
    <property type="match status" value="1"/>
</dbReference>
<evidence type="ECO:0000256" key="2">
    <source>
        <dbReference type="ARBA" id="ARBA00023315"/>
    </source>
</evidence>
<evidence type="ECO:0000313" key="4">
    <source>
        <dbReference type="EMBL" id="KKN48751.1"/>
    </source>
</evidence>